<evidence type="ECO:0000313" key="2">
    <source>
        <dbReference type="EMBL" id="VGO17551.1"/>
    </source>
</evidence>
<dbReference type="AlphaFoldDB" id="A0A6C2UDQ4"/>
<keyword evidence="3" id="KW-1185">Reference proteome</keyword>
<evidence type="ECO:0000256" key="1">
    <source>
        <dbReference type="SAM" id="SignalP"/>
    </source>
</evidence>
<evidence type="ECO:0000313" key="3">
    <source>
        <dbReference type="Proteomes" id="UP000366872"/>
    </source>
</evidence>
<feature type="signal peptide" evidence="1">
    <location>
        <begin position="1"/>
        <end position="29"/>
    </location>
</feature>
<organism evidence="2 3">
    <name type="scientific">Pontiella desulfatans</name>
    <dbReference type="NCBI Taxonomy" id="2750659"/>
    <lineage>
        <taxon>Bacteria</taxon>
        <taxon>Pseudomonadati</taxon>
        <taxon>Kiritimatiellota</taxon>
        <taxon>Kiritimatiellia</taxon>
        <taxon>Kiritimatiellales</taxon>
        <taxon>Pontiellaceae</taxon>
        <taxon>Pontiella</taxon>
    </lineage>
</organism>
<keyword evidence="1" id="KW-0732">Signal</keyword>
<feature type="chain" id="PRO_5025553633" description="IPT/TIG domain-containing protein" evidence="1">
    <location>
        <begin position="30"/>
        <end position="422"/>
    </location>
</feature>
<proteinExistence type="predicted"/>
<dbReference type="EMBL" id="CAAHFG010000004">
    <property type="protein sequence ID" value="VGO17551.1"/>
    <property type="molecule type" value="Genomic_DNA"/>
</dbReference>
<dbReference type="RefSeq" id="WP_136083013.1">
    <property type="nucleotide sequence ID" value="NZ_CAAHFG010000004.1"/>
</dbReference>
<dbReference type="Proteomes" id="UP000366872">
    <property type="component" value="Unassembled WGS sequence"/>
</dbReference>
<accession>A0A6C2UDQ4</accession>
<name>A0A6C2UDQ4_PONDE</name>
<gene>
    <name evidence="2" type="ORF">PDESU_06148</name>
</gene>
<protein>
    <recommendedName>
        <fullName evidence="4">IPT/TIG domain-containing protein</fullName>
    </recommendedName>
</protein>
<evidence type="ECO:0008006" key="4">
    <source>
        <dbReference type="Google" id="ProtNLM"/>
    </source>
</evidence>
<reference evidence="2 3" key="1">
    <citation type="submission" date="2019-04" db="EMBL/GenBank/DDBJ databases">
        <authorList>
            <person name="Van Vliet M D."/>
        </authorList>
    </citation>
    <scope>NUCLEOTIDE SEQUENCE [LARGE SCALE GENOMIC DNA]</scope>
    <source>
        <strain evidence="2 3">F1</strain>
    </source>
</reference>
<sequence length="422" mass="45282">MKRKYVSKATCGLVGCLLASMVLINEARADGTEQLGLPSIPIAPGSEILVEGVGLVNGQPGEISIAIPADVAIAQVLLYWTGRPRYDDYVVVDTIQLNGTNISGEIIGGPTPLLGWPSTSYRADITAMSSDLDWLLVGQTNVLYVEGLDFTYANDGAAVVVILDDGTMAEIQIMDGNDFAYLPYVIYDDPSIPVDFQTVPVNFAFAPSSEPRVGTISIIVSDIAVPRPAAINITVDGVTTQLVDALQDNEGSFLDVVELDVPVPAGATEVTVQLLSIDDGSGREPASLAWTFVSWELEKPTGEGCTYTIGYWKTHPYDWPTEELSLFTKHEAILTLWSPPKGGNAYLILAHQYIGAELNIVNGTAVPDEVLKAGFKAYYLIQKYQNKGTIPKKSPDRALAIDLAGILDDYNNGDIGPGHCAD</sequence>